<dbReference type="InterPro" id="IPR012347">
    <property type="entry name" value="Ferritin-like"/>
</dbReference>
<evidence type="ECO:0000313" key="4">
    <source>
        <dbReference type="Proteomes" id="UP001596512"/>
    </source>
</evidence>
<protein>
    <submittedName>
        <fullName evidence="3">DUF305 domain-containing protein</fullName>
    </submittedName>
</protein>
<evidence type="ECO:0000313" key="3">
    <source>
        <dbReference type="EMBL" id="MFC7616255.1"/>
    </source>
</evidence>
<organism evidence="3 4">
    <name type="scientific">Actinokineospora soli</name>
    <dbReference type="NCBI Taxonomy" id="1048753"/>
    <lineage>
        <taxon>Bacteria</taxon>
        <taxon>Bacillati</taxon>
        <taxon>Actinomycetota</taxon>
        <taxon>Actinomycetes</taxon>
        <taxon>Pseudonocardiales</taxon>
        <taxon>Pseudonocardiaceae</taxon>
        <taxon>Actinokineospora</taxon>
    </lineage>
</organism>
<dbReference type="Gene3D" id="1.20.1260.10">
    <property type="match status" value="1"/>
</dbReference>
<dbReference type="InterPro" id="IPR005183">
    <property type="entry name" value="DUF305_CopM-like"/>
</dbReference>
<feature type="domain" description="DUF305" evidence="2">
    <location>
        <begin position="55"/>
        <end position="199"/>
    </location>
</feature>
<dbReference type="Pfam" id="PF03713">
    <property type="entry name" value="DUF305"/>
    <property type="match status" value="1"/>
</dbReference>
<evidence type="ECO:0000256" key="1">
    <source>
        <dbReference type="SAM" id="SignalP"/>
    </source>
</evidence>
<accession>A0ABW2TTE1</accession>
<dbReference type="Proteomes" id="UP001596512">
    <property type="component" value="Unassembled WGS sequence"/>
</dbReference>
<name>A0ABW2TTE1_9PSEU</name>
<proteinExistence type="predicted"/>
<gene>
    <name evidence="3" type="ORF">ACFQV2_25050</name>
</gene>
<feature type="signal peptide" evidence="1">
    <location>
        <begin position="1"/>
        <end position="24"/>
    </location>
</feature>
<keyword evidence="1" id="KW-0732">Signal</keyword>
<dbReference type="PANTHER" id="PTHR36933:SF1">
    <property type="entry name" value="SLL0788 PROTEIN"/>
    <property type="match status" value="1"/>
</dbReference>
<comment type="caution">
    <text evidence="3">The sequence shown here is derived from an EMBL/GenBank/DDBJ whole genome shotgun (WGS) entry which is preliminary data.</text>
</comment>
<dbReference type="EMBL" id="JBHTEY010000004">
    <property type="protein sequence ID" value="MFC7616255.1"/>
    <property type="molecule type" value="Genomic_DNA"/>
</dbReference>
<keyword evidence="4" id="KW-1185">Reference proteome</keyword>
<dbReference type="PROSITE" id="PS51257">
    <property type="entry name" value="PROKAR_LIPOPROTEIN"/>
    <property type="match status" value="1"/>
</dbReference>
<dbReference type="PANTHER" id="PTHR36933">
    <property type="entry name" value="SLL0788 PROTEIN"/>
    <property type="match status" value="1"/>
</dbReference>
<reference evidence="4" key="1">
    <citation type="journal article" date="2019" name="Int. J. Syst. Evol. Microbiol.">
        <title>The Global Catalogue of Microorganisms (GCM) 10K type strain sequencing project: providing services to taxonomists for standard genome sequencing and annotation.</title>
        <authorList>
            <consortium name="The Broad Institute Genomics Platform"/>
            <consortium name="The Broad Institute Genome Sequencing Center for Infectious Disease"/>
            <person name="Wu L."/>
            <person name="Ma J."/>
        </authorList>
    </citation>
    <scope>NUCLEOTIDE SEQUENCE [LARGE SCALE GENOMIC DNA]</scope>
    <source>
        <strain evidence="4">JCM 17695</strain>
    </source>
</reference>
<evidence type="ECO:0000259" key="2">
    <source>
        <dbReference type="Pfam" id="PF03713"/>
    </source>
</evidence>
<sequence length="202" mass="21013">MNIAKTAVAAVAAGAALLAGCSTSDDGHDMGAMGTTTAPPSATPTAVAGEHNDADISFAQDMIPHHAQAIEMAELVDGRTTTPAVVGLAERVEKAQDPEIRTMTGWLTAWGAEVPESGGHGGHDSMPGMMSGEDMDRLAEAQGGAFDRLWLEMMIEHHEGAIEMARTELAEGANPGAKELAQQIIDGQQAEITEMKALLNKA</sequence>
<feature type="chain" id="PRO_5047383144" evidence="1">
    <location>
        <begin position="25"/>
        <end position="202"/>
    </location>
</feature>